<comment type="caution">
    <text evidence="1">The sequence shown here is derived from an EMBL/GenBank/DDBJ whole genome shotgun (WGS) entry which is preliminary data.</text>
</comment>
<accession>A0A1F2UP35</accession>
<dbReference type="Proteomes" id="UP000178086">
    <property type="component" value="Unassembled WGS sequence"/>
</dbReference>
<name>A0A1F2UP35_9ACTN</name>
<dbReference type="AlphaFoldDB" id="A0A1F2UP35"/>
<sequence>MCETNVYIEKDGEQEIFMKDVVSITPSGDKLLLVDLFGEQKQVKADFKELKLLDHMVILTPNE</sequence>
<protein>
    <submittedName>
        <fullName evidence="1">RNA-binding protein</fullName>
    </submittedName>
</protein>
<evidence type="ECO:0000313" key="2">
    <source>
        <dbReference type="Proteomes" id="UP000178086"/>
    </source>
</evidence>
<gene>
    <name evidence="1" type="ORF">A2074_02185</name>
</gene>
<organism evidence="1 2">
    <name type="scientific">Candidatus Aquicultor primus</name>
    <dbReference type="NCBI Taxonomy" id="1797195"/>
    <lineage>
        <taxon>Bacteria</taxon>
        <taxon>Bacillati</taxon>
        <taxon>Actinomycetota</taxon>
        <taxon>Candidatus Aquicultoria</taxon>
        <taxon>Candidatus Aquicultorales</taxon>
        <taxon>Candidatus Aquicultoraceae</taxon>
        <taxon>Candidatus Aquicultor</taxon>
    </lineage>
</organism>
<dbReference type="EMBL" id="MELI01000034">
    <property type="protein sequence ID" value="OFW34738.1"/>
    <property type="molecule type" value="Genomic_DNA"/>
</dbReference>
<dbReference type="Pfam" id="PF10133">
    <property type="entry name" value="CooT"/>
    <property type="match status" value="1"/>
</dbReference>
<dbReference type="InterPro" id="IPR019300">
    <property type="entry name" value="CooT"/>
</dbReference>
<reference evidence="1 2" key="1">
    <citation type="journal article" date="2016" name="Nat. Commun.">
        <title>Thousands of microbial genomes shed light on interconnected biogeochemical processes in an aquifer system.</title>
        <authorList>
            <person name="Anantharaman K."/>
            <person name="Brown C.T."/>
            <person name="Hug L.A."/>
            <person name="Sharon I."/>
            <person name="Castelle C.J."/>
            <person name="Probst A.J."/>
            <person name="Thomas B.C."/>
            <person name="Singh A."/>
            <person name="Wilkins M.J."/>
            <person name="Karaoz U."/>
            <person name="Brodie E.L."/>
            <person name="Williams K.H."/>
            <person name="Hubbard S.S."/>
            <person name="Banfield J.F."/>
        </authorList>
    </citation>
    <scope>NUCLEOTIDE SEQUENCE [LARGE SCALE GENOMIC DNA]</scope>
</reference>
<evidence type="ECO:0000313" key="1">
    <source>
        <dbReference type="EMBL" id="OFW34738.1"/>
    </source>
</evidence>
<proteinExistence type="predicted"/>